<dbReference type="InterPro" id="IPR047259">
    <property type="entry name" value="QUIRKY-like"/>
</dbReference>
<dbReference type="SMART" id="SM00239">
    <property type="entry name" value="C2"/>
    <property type="match status" value="2"/>
</dbReference>
<feature type="transmembrane region" description="Helical" evidence="7">
    <location>
        <begin position="698"/>
        <end position="727"/>
    </location>
</feature>
<protein>
    <recommendedName>
        <fullName evidence="8">C2 domain-containing protein</fullName>
    </recommendedName>
</protein>
<keyword evidence="3" id="KW-0677">Repeat</keyword>
<keyword evidence="10" id="KW-1185">Reference proteome</keyword>
<evidence type="ECO:0000256" key="6">
    <source>
        <dbReference type="SAM" id="MobiDB-lite"/>
    </source>
</evidence>
<reference evidence="9 10" key="1">
    <citation type="submission" date="2019-01" db="EMBL/GenBank/DDBJ databases">
        <title>Sequencing of cultivated peanut Arachis hypogaea provides insights into genome evolution and oil improvement.</title>
        <authorList>
            <person name="Chen X."/>
        </authorList>
    </citation>
    <scope>NUCLEOTIDE SEQUENCE [LARGE SCALE GENOMIC DNA]</scope>
    <source>
        <strain evidence="10">cv. Fuhuasheng</strain>
        <tissue evidence="9">Leaves</tissue>
    </source>
</reference>
<comment type="caution">
    <text evidence="9">The sequence shown here is derived from an EMBL/GenBank/DDBJ whole genome shotgun (WGS) entry which is preliminary data.</text>
</comment>
<keyword evidence="4 7" id="KW-1133">Transmembrane helix</keyword>
<evidence type="ECO:0000256" key="3">
    <source>
        <dbReference type="ARBA" id="ARBA00022737"/>
    </source>
</evidence>
<dbReference type="PANTHER" id="PTHR31425">
    <property type="entry name" value="PHOSPHORIBOSYLANTHRANILATE TRANSFERASE ISOFORM 1"/>
    <property type="match status" value="1"/>
</dbReference>
<comment type="subcellular location">
    <subcellularLocation>
        <location evidence="1">Membrane</location>
        <topology evidence="1">Multi-pass membrane protein</topology>
    </subcellularLocation>
</comment>
<evidence type="ECO:0000256" key="5">
    <source>
        <dbReference type="ARBA" id="ARBA00023136"/>
    </source>
</evidence>
<evidence type="ECO:0000313" key="9">
    <source>
        <dbReference type="EMBL" id="RYR59652.1"/>
    </source>
</evidence>
<feature type="domain" description="C2" evidence="8">
    <location>
        <begin position="321"/>
        <end position="455"/>
    </location>
</feature>
<proteinExistence type="predicted"/>
<dbReference type="Pfam" id="PF00168">
    <property type="entry name" value="C2"/>
    <property type="match status" value="2"/>
</dbReference>
<keyword evidence="5 7" id="KW-0472">Membrane</keyword>
<dbReference type="Proteomes" id="UP000289738">
    <property type="component" value="Chromosome A05"/>
</dbReference>
<dbReference type="SUPFAM" id="SSF49562">
    <property type="entry name" value="C2 domain (Calcium/lipid-binding domain, CaLB)"/>
    <property type="match status" value="2"/>
</dbReference>
<dbReference type="STRING" id="3818.A0A445D902"/>
<dbReference type="InterPro" id="IPR000008">
    <property type="entry name" value="C2_dom"/>
</dbReference>
<evidence type="ECO:0000256" key="2">
    <source>
        <dbReference type="ARBA" id="ARBA00022692"/>
    </source>
</evidence>
<dbReference type="PANTHER" id="PTHR31425:SF48">
    <property type="entry name" value="MULTIPLE C2 DOMAIN AND TRANSMEMBRANE REGION PROTEIN 10"/>
    <property type="match status" value="1"/>
</dbReference>
<accession>A0A445D902</accession>
<dbReference type="AlphaFoldDB" id="A0A445D902"/>
<sequence length="755" mass="86079">MTEDEPTIHHKTTNAEHGRNIKYIKPAIRKGNLLVSVITMKVKADFLGSPQNKQVLQFYLAIFGPRVLKRASNQCLLLFPPTGCPNRTRFCQVMMENKSNAADSENSKAMDSNPSDNTVSSRIQIGPQLADESLEKGKITSSTNDLVKPFTEACHSEAANVPFDRFTGPKVYHSPKLWHLRVSVIEAEHIMPGHRGPELVRFPEFVIKVQVGDFHLSTAIAAPSSTRSFSNPFWNEDLLFAVDEPFVNSLQVTVQDRIQSDNEIVVATGKVLMDTIEKRVDERPVTSSWFNLESHHGKSGDKNKASTRFVPRIHLRVFLDGGYHVFDEVKMNKSDHLIGVLYMKILGARGLEPVQIKDTIGEEQPVTNAYCVAKYGQKWCRTRNVVDSLSPEWNEEYSWEVYDLCTVVTIGVFYDRRIIENVDDDDEEASSDDCIGKVKIRLSILDTDRTYTHSYPLLIMLPSGVKRTGEIHLSTRLSCSNVSNMLLRYTMPLLPMMHYGEPITEGQRTNLTNQAKSMLVSRLSREEPPLGRKVVEYMLEDDMWNLRISKANFYRMMGVGSGLFAMFRLLNEIRNWQKPAHLILFIVILVTLMMHPKLIILAYILYIGLAGLANYRCRPRHPPGIDARLSQADGSHPDELDEEFDTIPTTRPDDIVRMRYDRLRSIAGRFQTVVGDLTSLLERLQALVNWRDPRATTLFLVFCLVSAFASYVVPIRVLIALFGMYWLRPPWFRSKSPPLALNFFRRLPSKDDCFF</sequence>
<feature type="transmembrane region" description="Helical" evidence="7">
    <location>
        <begin position="582"/>
        <end position="606"/>
    </location>
</feature>
<organism evidence="9 10">
    <name type="scientific">Arachis hypogaea</name>
    <name type="common">Peanut</name>
    <dbReference type="NCBI Taxonomy" id="3818"/>
    <lineage>
        <taxon>Eukaryota</taxon>
        <taxon>Viridiplantae</taxon>
        <taxon>Streptophyta</taxon>
        <taxon>Embryophyta</taxon>
        <taxon>Tracheophyta</taxon>
        <taxon>Spermatophyta</taxon>
        <taxon>Magnoliopsida</taxon>
        <taxon>eudicotyledons</taxon>
        <taxon>Gunneridae</taxon>
        <taxon>Pentapetalae</taxon>
        <taxon>rosids</taxon>
        <taxon>fabids</taxon>
        <taxon>Fabales</taxon>
        <taxon>Fabaceae</taxon>
        <taxon>Papilionoideae</taxon>
        <taxon>50 kb inversion clade</taxon>
        <taxon>dalbergioids sensu lato</taxon>
        <taxon>Dalbergieae</taxon>
        <taxon>Pterocarpus clade</taxon>
        <taxon>Arachis</taxon>
    </lineage>
</organism>
<dbReference type="InterPro" id="IPR035892">
    <property type="entry name" value="C2_domain_sf"/>
</dbReference>
<dbReference type="PROSITE" id="PS50004">
    <property type="entry name" value="C2"/>
    <property type="match status" value="2"/>
</dbReference>
<keyword evidence="2 7" id="KW-0812">Transmembrane</keyword>
<evidence type="ECO:0000313" key="10">
    <source>
        <dbReference type="Proteomes" id="UP000289738"/>
    </source>
</evidence>
<evidence type="ECO:0000259" key="8">
    <source>
        <dbReference type="PROSITE" id="PS50004"/>
    </source>
</evidence>
<feature type="domain" description="C2" evidence="8">
    <location>
        <begin position="157"/>
        <end position="290"/>
    </location>
</feature>
<gene>
    <name evidence="9" type="ORF">Ahy_A05g025564</name>
</gene>
<dbReference type="InterPro" id="IPR013583">
    <property type="entry name" value="MCTP_C"/>
</dbReference>
<dbReference type="GO" id="GO:0016020">
    <property type="term" value="C:membrane"/>
    <property type="evidence" value="ECO:0007669"/>
    <property type="project" value="UniProtKB-SubCell"/>
</dbReference>
<dbReference type="EMBL" id="SDMP01000005">
    <property type="protein sequence ID" value="RYR59652.1"/>
    <property type="molecule type" value="Genomic_DNA"/>
</dbReference>
<name>A0A445D902_ARAHY</name>
<feature type="region of interest" description="Disordered" evidence="6">
    <location>
        <begin position="101"/>
        <end position="120"/>
    </location>
</feature>
<evidence type="ECO:0000256" key="4">
    <source>
        <dbReference type="ARBA" id="ARBA00022989"/>
    </source>
</evidence>
<dbReference type="Gene3D" id="2.60.40.150">
    <property type="entry name" value="C2 domain"/>
    <property type="match status" value="2"/>
</dbReference>
<dbReference type="Pfam" id="PF08372">
    <property type="entry name" value="PRT_C"/>
    <property type="match status" value="1"/>
</dbReference>
<evidence type="ECO:0000256" key="1">
    <source>
        <dbReference type="ARBA" id="ARBA00004141"/>
    </source>
</evidence>
<evidence type="ECO:0000256" key="7">
    <source>
        <dbReference type="SAM" id="Phobius"/>
    </source>
</evidence>